<protein>
    <recommendedName>
        <fullName evidence="4">Branched-chain amino acid transport protein (AzlD)</fullName>
    </recommendedName>
</protein>
<evidence type="ECO:0000313" key="3">
    <source>
        <dbReference type="Proteomes" id="UP001202827"/>
    </source>
</evidence>
<gene>
    <name evidence="2" type="ORF">M0654_05405</name>
</gene>
<feature type="transmembrane region" description="Helical" evidence="1">
    <location>
        <begin position="59"/>
        <end position="76"/>
    </location>
</feature>
<proteinExistence type="predicted"/>
<dbReference type="EMBL" id="JALPRY010000007">
    <property type="protein sequence ID" value="MCK8779419.1"/>
    <property type="molecule type" value="Genomic_DNA"/>
</dbReference>
<reference evidence="2 3" key="1">
    <citation type="submission" date="2022-04" db="EMBL/GenBank/DDBJ databases">
        <title>Rhizobium coralii sp. nov., isolated from coral Turbinaria peltata.</title>
        <authorList>
            <person name="Sun H."/>
        </authorList>
    </citation>
    <scope>NUCLEOTIDE SEQUENCE [LARGE SCALE GENOMIC DNA]</scope>
    <source>
        <strain evidence="2 3">NTR19</strain>
    </source>
</reference>
<dbReference type="RefSeq" id="WP_248682151.1">
    <property type="nucleotide sequence ID" value="NZ_JALPRY010000007.1"/>
</dbReference>
<feature type="transmembrane region" description="Helical" evidence="1">
    <location>
        <begin position="82"/>
        <end position="98"/>
    </location>
</feature>
<accession>A0ABT0INI2</accession>
<sequence>MQVFLNCFLLACAAGLSFRQFMLLYTAAPARVDASPLMPTIATAVFLGALGLALADTELAAFSLILAAAVPIAFLGNPTRSVLPVLCAAACLLAYVGAR</sequence>
<name>A0ABT0INI2_9HYPH</name>
<evidence type="ECO:0000256" key="1">
    <source>
        <dbReference type="SAM" id="Phobius"/>
    </source>
</evidence>
<keyword evidence="3" id="KW-1185">Reference proteome</keyword>
<evidence type="ECO:0008006" key="4">
    <source>
        <dbReference type="Google" id="ProtNLM"/>
    </source>
</evidence>
<keyword evidence="1" id="KW-0472">Membrane</keyword>
<evidence type="ECO:0000313" key="2">
    <source>
        <dbReference type="EMBL" id="MCK8779419.1"/>
    </source>
</evidence>
<organism evidence="2 3">
    <name type="scientific">Neorhizobium turbinariae</name>
    <dbReference type="NCBI Taxonomy" id="2937795"/>
    <lineage>
        <taxon>Bacteria</taxon>
        <taxon>Pseudomonadati</taxon>
        <taxon>Pseudomonadota</taxon>
        <taxon>Alphaproteobacteria</taxon>
        <taxon>Hyphomicrobiales</taxon>
        <taxon>Rhizobiaceae</taxon>
        <taxon>Rhizobium/Agrobacterium group</taxon>
        <taxon>Neorhizobium</taxon>
    </lineage>
</organism>
<dbReference type="Proteomes" id="UP001202827">
    <property type="component" value="Unassembled WGS sequence"/>
</dbReference>
<keyword evidence="1" id="KW-0812">Transmembrane</keyword>
<comment type="caution">
    <text evidence="2">The sequence shown here is derived from an EMBL/GenBank/DDBJ whole genome shotgun (WGS) entry which is preliminary data.</text>
</comment>
<feature type="transmembrane region" description="Helical" evidence="1">
    <location>
        <begin position="35"/>
        <end position="54"/>
    </location>
</feature>
<keyword evidence="1" id="KW-1133">Transmembrane helix</keyword>